<sequence>VVTCPNASFTDLAEIVSRIEPVKNALIDEELSDEYQTDYDEEAVESALSDFEAFTPAGEHTDEEETAETMPGPPEQIPFDTEDQRTELSSSQQTRVVPMFLQARHQNEQASSSN</sequence>
<evidence type="ECO:0000256" key="1">
    <source>
        <dbReference type="SAM" id="MobiDB-lite"/>
    </source>
</evidence>
<protein>
    <submittedName>
        <fullName evidence="2">Uncharacterized protein</fullName>
    </submittedName>
</protein>
<feature type="non-terminal residue" evidence="2">
    <location>
        <position position="1"/>
    </location>
</feature>
<feature type="region of interest" description="Disordered" evidence="1">
    <location>
        <begin position="54"/>
        <end position="97"/>
    </location>
</feature>
<comment type="caution">
    <text evidence="2">The sequence shown here is derived from an EMBL/GenBank/DDBJ whole genome shotgun (WGS) entry which is preliminary data.</text>
</comment>
<dbReference type="EMBL" id="JAHRIP010087056">
    <property type="protein sequence ID" value="MEQ2315683.1"/>
    <property type="molecule type" value="Genomic_DNA"/>
</dbReference>
<evidence type="ECO:0000313" key="3">
    <source>
        <dbReference type="Proteomes" id="UP001469553"/>
    </source>
</evidence>
<dbReference type="Proteomes" id="UP001469553">
    <property type="component" value="Unassembled WGS sequence"/>
</dbReference>
<gene>
    <name evidence="2" type="ORF">AMECASPLE_024930</name>
</gene>
<organism evidence="2 3">
    <name type="scientific">Ameca splendens</name>
    <dbReference type="NCBI Taxonomy" id="208324"/>
    <lineage>
        <taxon>Eukaryota</taxon>
        <taxon>Metazoa</taxon>
        <taxon>Chordata</taxon>
        <taxon>Craniata</taxon>
        <taxon>Vertebrata</taxon>
        <taxon>Euteleostomi</taxon>
        <taxon>Actinopterygii</taxon>
        <taxon>Neopterygii</taxon>
        <taxon>Teleostei</taxon>
        <taxon>Neoteleostei</taxon>
        <taxon>Acanthomorphata</taxon>
        <taxon>Ovalentaria</taxon>
        <taxon>Atherinomorphae</taxon>
        <taxon>Cyprinodontiformes</taxon>
        <taxon>Goodeidae</taxon>
        <taxon>Ameca</taxon>
    </lineage>
</organism>
<proteinExistence type="predicted"/>
<reference evidence="2 3" key="1">
    <citation type="submission" date="2021-06" db="EMBL/GenBank/DDBJ databases">
        <authorList>
            <person name="Palmer J.M."/>
        </authorList>
    </citation>
    <scope>NUCLEOTIDE SEQUENCE [LARGE SCALE GENOMIC DNA]</scope>
    <source>
        <strain evidence="2 3">AS_MEX2019</strain>
        <tissue evidence="2">Muscle</tissue>
    </source>
</reference>
<keyword evidence="3" id="KW-1185">Reference proteome</keyword>
<name>A0ABV1AAW1_9TELE</name>
<evidence type="ECO:0000313" key="2">
    <source>
        <dbReference type="EMBL" id="MEQ2315683.1"/>
    </source>
</evidence>
<accession>A0ABV1AAW1</accession>